<organism evidence="2 3">
    <name type="scientific">Platanthera zijinensis</name>
    <dbReference type="NCBI Taxonomy" id="2320716"/>
    <lineage>
        <taxon>Eukaryota</taxon>
        <taxon>Viridiplantae</taxon>
        <taxon>Streptophyta</taxon>
        <taxon>Embryophyta</taxon>
        <taxon>Tracheophyta</taxon>
        <taxon>Spermatophyta</taxon>
        <taxon>Magnoliopsida</taxon>
        <taxon>Liliopsida</taxon>
        <taxon>Asparagales</taxon>
        <taxon>Orchidaceae</taxon>
        <taxon>Orchidoideae</taxon>
        <taxon>Orchideae</taxon>
        <taxon>Orchidinae</taxon>
        <taxon>Platanthera</taxon>
    </lineage>
</organism>
<reference evidence="2 3" key="1">
    <citation type="journal article" date="2022" name="Nat. Plants">
        <title>Genomes of leafy and leafless Platanthera orchids illuminate the evolution of mycoheterotrophy.</title>
        <authorList>
            <person name="Li M.H."/>
            <person name="Liu K.W."/>
            <person name="Li Z."/>
            <person name="Lu H.C."/>
            <person name="Ye Q.L."/>
            <person name="Zhang D."/>
            <person name="Wang J.Y."/>
            <person name="Li Y.F."/>
            <person name="Zhong Z.M."/>
            <person name="Liu X."/>
            <person name="Yu X."/>
            <person name="Liu D.K."/>
            <person name="Tu X.D."/>
            <person name="Liu B."/>
            <person name="Hao Y."/>
            <person name="Liao X.Y."/>
            <person name="Jiang Y.T."/>
            <person name="Sun W.H."/>
            <person name="Chen J."/>
            <person name="Chen Y.Q."/>
            <person name="Ai Y."/>
            <person name="Zhai J.W."/>
            <person name="Wu S.S."/>
            <person name="Zhou Z."/>
            <person name="Hsiao Y.Y."/>
            <person name="Wu W.L."/>
            <person name="Chen Y.Y."/>
            <person name="Lin Y.F."/>
            <person name="Hsu J.L."/>
            <person name="Li C.Y."/>
            <person name="Wang Z.W."/>
            <person name="Zhao X."/>
            <person name="Zhong W.Y."/>
            <person name="Ma X.K."/>
            <person name="Ma L."/>
            <person name="Huang J."/>
            <person name="Chen G.Z."/>
            <person name="Huang M.Z."/>
            <person name="Huang L."/>
            <person name="Peng D.H."/>
            <person name="Luo Y.B."/>
            <person name="Zou S.Q."/>
            <person name="Chen S.P."/>
            <person name="Lan S."/>
            <person name="Tsai W.C."/>
            <person name="Van de Peer Y."/>
            <person name="Liu Z.J."/>
        </authorList>
    </citation>
    <scope>NUCLEOTIDE SEQUENCE [LARGE SCALE GENOMIC DNA]</scope>
    <source>
        <strain evidence="2">Lor287</strain>
    </source>
</reference>
<dbReference type="InterPro" id="IPR054722">
    <property type="entry name" value="PolX-like_BBD"/>
</dbReference>
<dbReference type="EMBL" id="JBBWWQ010000021">
    <property type="protein sequence ID" value="KAK8913891.1"/>
    <property type="molecule type" value="Genomic_DNA"/>
</dbReference>
<accession>A0AAP0ASV3</accession>
<evidence type="ECO:0000313" key="3">
    <source>
        <dbReference type="Proteomes" id="UP001418222"/>
    </source>
</evidence>
<protein>
    <recommendedName>
        <fullName evidence="1">Retrovirus-related Pol polyprotein from transposon TNT 1-94-like beta-barrel domain-containing protein</fullName>
    </recommendedName>
</protein>
<proteinExistence type="predicted"/>
<evidence type="ECO:0000259" key="1">
    <source>
        <dbReference type="Pfam" id="PF22936"/>
    </source>
</evidence>
<keyword evidence="3" id="KW-1185">Reference proteome</keyword>
<gene>
    <name evidence="2" type="ORF">KSP39_PZI023862</name>
</gene>
<name>A0AAP0ASV3_9ASPA</name>
<dbReference type="Proteomes" id="UP001418222">
    <property type="component" value="Unassembled WGS sequence"/>
</dbReference>
<feature type="domain" description="Retrovirus-related Pol polyprotein from transposon TNT 1-94-like beta-barrel" evidence="1">
    <location>
        <begin position="125"/>
        <end position="195"/>
    </location>
</feature>
<sequence>MKGSDKDHLLYDYCRKNRHTQDTCFRRHGFPPPRGGVPPRGGCSLGRPSGRHASPCSAHLSDATVYIPPSNSDTDEFALPNAFKEDEVLAFCHLMQGLFTESSASYAHTGHSGAHSATSHPSTQWIIDSGATEHMTGSASGFISYTPLSDCDKMSITDGCLSCIVGKGSISCSSITMSSILHVLNFTRNLLFIYILCSSSPCPLSPMLE</sequence>
<dbReference type="Pfam" id="PF22936">
    <property type="entry name" value="Pol_BBD"/>
    <property type="match status" value="1"/>
</dbReference>
<comment type="caution">
    <text evidence="2">The sequence shown here is derived from an EMBL/GenBank/DDBJ whole genome shotgun (WGS) entry which is preliminary data.</text>
</comment>
<evidence type="ECO:0000313" key="2">
    <source>
        <dbReference type="EMBL" id="KAK8913891.1"/>
    </source>
</evidence>
<dbReference type="AlphaFoldDB" id="A0AAP0ASV3"/>